<feature type="transmembrane region" description="Helical" evidence="1">
    <location>
        <begin position="23"/>
        <end position="43"/>
    </location>
</feature>
<protein>
    <recommendedName>
        <fullName evidence="4">Integral membrane protein</fullName>
    </recommendedName>
</protein>
<gene>
    <name evidence="2" type="ORF">FC80_GL000920</name>
</gene>
<evidence type="ECO:0008006" key="4">
    <source>
        <dbReference type="Google" id="ProtNLM"/>
    </source>
</evidence>
<organism evidence="2 3">
    <name type="scientific">Liquorilactobacillus cacaonum DSM 21116</name>
    <dbReference type="NCBI Taxonomy" id="1423729"/>
    <lineage>
        <taxon>Bacteria</taxon>
        <taxon>Bacillati</taxon>
        <taxon>Bacillota</taxon>
        <taxon>Bacilli</taxon>
        <taxon>Lactobacillales</taxon>
        <taxon>Lactobacillaceae</taxon>
        <taxon>Liquorilactobacillus</taxon>
    </lineage>
</organism>
<keyword evidence="1" id="KW-0812">Transmembrane</keyword>
<dbReference type="PATRIC" id="fig|1423729.3.peg.930"/>
<reference evidence="2 3" key="1">
    <citation type="journal article" date="2015" name="Genome Announc.">
        <title>Expanding the biotechnology potential of lactobacilli through comparative genomics of 213 strains and associated genera.</title>
        <authorList>
            <person name="Sun Z."/>
            <person name="Harris H.M."/>
            <person name="McCann A."/>
            <person name="Guo C."/>
            <person name="Argimon S."/>
            <person name="Zhang W."/>
            <person name="Yang X."/>
            <person name="Jeffery I.B."/>
            <person name="Cooney J.C."/>
            <person name="Kagawa T.F."/>
            <person name="Liu W."/>
            <person name="Song Y."/>
            <person name="Salvetti E."/>
            <person name="Wrobel A."/>
            <person name="Rasinkangas P."/>
            <person name="Parkhill J."/>
            <person name="Rea M.C."/>
            <person name="O'Sullivan O."/>
            <person name="Ritari J."/>
            <person name="Douillard F.P."/>
            <person name="Paul Ross R."/>
            <person name="Yang R."/>
            <person name="Briner A.E."/>
            <person name="Felis G.E."/>
            <person name="de Vos W.M."/>
            <person name="Barrangou R."/>
            <person name="Klaenhammer T.R."/>
            <person name="Caufield P.W."/>
            <person name="Cui Y."/>
            <person name="Zhang H."/>
            <person name="O'Toole P.W."/>
        </authorList>
    </citation>
    <scope>NUCLEOTIDE SEQUENCE [LARGE SCALE GENOMIC DNA]</scope>
    <source>
        <strain evidence="2 3">DSM 21116</strain>
    </source>
</reference>
<evidence type="ECO:0000256" key="1">
    <source>
        <dbReference type="SAM" id="Phobius"/>
    </source>
</evidence>
<evidence type="ECO:0000313" key="3">
    <source>
        <dbReference type="Proteomes" id="UP000051131"/>
    </source>
</evidence>
<accession>A0A0R2CGT0</accession>
<comment type="caution">
    <text evidence="2">The sequence shown here is derived from an EMBL/GenBank/DDBJ whole genome shotgun (WGS) entry which is preliminary data.</text>
</comment>
<dbReference type="AlphaFoldDB" id="A0A0R2CGT0"/>
<dbReference type="Proteomes" id="UP000051131">
    <property type="component" value="Unassembled WGS sequence"/>
</dbReference>
<dbReference type="EMBL" id="AYZE01000014">
    <property type="protein sequence ID" value="KRM90925.1"/>
    <property type="molecule type" value="Genomic_DNA"/>
</dbReference>
<name>A0A0R2CGT0_9LACO</name>
<proteinExistence type="predicted"/>
<keyword evidence="1" id="KW-0472">Membrane</keyword>
<evidence type="ECO:0000313" key="2">
    <source>
        <dbReference type="EMBL" id="KRM90925.1"/>
    </source>
</evidence>
<keyword evidence="3" id="KW-1185">Reference proteome</keyword>
<keyword evidence="1" id="KW-1133">Transmembrane helix</keyword>
<dbReference type="STRING" id="1423729.FC80_GL000920"/>
<dbReference type="RefSeq" id="WP_162260503.1">
    <property type="nucleotide sequence ID" value="NZ_AYZE01000014.1"/>
</dbReference>
<sequence length="53" mass="6063">MDAYLGVLAVSLVWYMLLSGNNIKMLLIFFAIELPVTVAILFIKDKFLNDKKE</sequence>